<evidence type="ECO:0000313" key="6">
    <source>
        <dbReference type="EMBL" id="MDA2813949.1"/>
    </source>
</evidence>
<comment type="function">
    <text evidence="3">With LigD forms a non-homologous end joining (NHEJ) DNA repair enzyme, which repairs dsDNA breaks with reduced fidelity. Binds linear dsDNA with 5'- and 3'- overhangs but not closed circular dsDNA nor ssDNA. Recruits and stimulates the ligase activity of LigD.</text>
</comment>
<feature type="region of interest" description="Disordered" evidence="4">
    <location>
        <begin position="257"/>
        <end position="342"/>
    </location>
</feature>
<dbReference type="InterPro" id="IPR016194">
    <property type="entry name" value="SPOC-like_C_dom_sf"/>
</dbReference>
<evidence type="ECO:0000259" key="5">
    <source>
        <dbReference type="SMART" id="SM00559"/>
    </source>
</evidence>
<evidence type="ECO:0000256" key="3">
    <source>
        <dbReference type="HAMAP-Rule" id="MF_01875"/>
    </source>
</evidence>
<organism evidence="6 7">
    <name type="scientific">Nocardiopsis endophytica</name>
    <dbReference type="NCBI Taxonomy" id="3018445"/>
    <lineage>
        <taxon>Bacteria</taxon>
        <taxon>Bacillati</taxon>
        <taxon>Actinomycetota</taxon>
        <taxon>Actinomycetes</taxon>
        <taxon>Streptosporangiales</taxon>
        <taxon>Nocardiopsidaceae</taxon>
        <taxon>Nocardiopsis</taxon>
    </lineage>
</organism>
<evidence type="ECO:0000256" key="2">
    <source>
        <dbReference type="ARBA" id="ARBA00023172"/>
    </source>
</evidence>
<keyword evidence="2 3" id="KW-0233">DNA recombination</keyword>
<dbReference type="Gene3D" id="2.40.290.10">
    <property type="match status" value="1"/>
</dbReference>
<dbReference type="InterPro" id="IPR009187">
    <property type="entry name" value="Prok_Ku"/>
</dbReference>
<feature type="domain" description="Ku" evidence="5">
    <location>
        <begin position="53"/>
        <end position="185"/>
    </location>
</feature>
<dbReference type="InterPro" id="IPR006164">
    <property type="entry name" value="DNA_bd_Ku70/Ku80"/>
</dbReference>
<reference evidence="6 7" key="1">
    <citation type="submission" date="2023-01" db="EMBL/GenBank/DDBJ databases">
        <title>Draft genome sequence of Nocardiopsis sp. RSe5-2 isolated from halophytes.</title>
        <authorList>
            <person name="Duangmal K."/>
            <person name="Chantavorakit T."/>
        </authorList>
    </citation>
    <scope>NUCLEOTIDE SEQUENCE [LARGE SCALE GENOMIC DNA]</scope>
    <source>
        <strain evidence="6 7">RSe5-2</strain>
    </source>
</reference>
<keyword evidence="3" id="KW-0227">DNA damage</keyword>
<proteinExistence type="inferred from homology"/>
<feature type="compositionally biased region" description="Basic and acidic residues" evidence="4">
    <location>
        <begin position="304"/>
        <end position="334"/>
    </location>
</feature>
<keyword evidence="3" id="KW-0234">DNA repair</keyword>
<dbReference type="NCBIfam" id="TIGR02772">
    <property type="entry name" value="Ku_bact"/>
    <property type="match status" value="1"/>
</dbReference>
<comment type="subunit">
    <text evidence="3">Homodimer. Interacts with LigD.</text>
</comment>
<dbReference type="SMART" id="SM00559">
    <property type="entry name" value="Ku78"/>
    <property type="match status" value="1"/>
</dbReference>
<gene>
    <name evidence="3" type="primary">ku</name>
    <name evidence="6" type="ORF">O4J56_25110</name>
</gene>
<keyword evidence="1 3" id="KW-0238">DNA-binding</keyword>
<dbReference type="PIRSF" id="PIRSF006493">
    <property type="entry name" value="Prok_Ku"/>
    <property type="match status" value="1"/>
</dbReference>
<accession>A0ABT4UBX3</accession>
<keyword evidence="7" id="KW-1185">Reference proteome</keyword>
<dbReference type="PANTHER" id="PTHR41251">
    <property type="entry name" value="NON-HOMOLOGOUS END JOINING PROTEIN KU"/>
    <property type="match status" value="1"/>
</dbReference>
<comment type="caution">
    <text evidence="6">The sequence shown here is derived from an EMBL/GenBank/DDBJ whole genome shotgun (WGS) entry which is preliminary data.</text>
</comment>
<evidence type="ECO:0000256" key="1">
    <source>
        <dbReference type="ARBA" id="ARBA00023125"/>
    </source>
</evidence>
<evidence type="ECO:0000313" key="7">
    <source>
        <dbReference type="Proteomes" id="UP001527866"/>
    </source>
</evidence>
<protein>
    <recommendedName>
        <fullName evidence="3">Non-homologous end joining protein Ku</fullName>
    </recommendedName>
</protein>
<dbReference type="RefSeq" id="WP_270689159.1">
    <property type="nucleotide sequence ID" value="NZ_JAQFWQ010000097.1"/>
</dbReference>
<comment type="similarity">
    <text evidence="3">Belongs to the prokaryotic Ku family.</text>
</comment>
<dbReference type="PANTHER" id="PTHR41251:SF1">
    <property type="entry name" value="NON-HOMOLOGOUS END JOINING PROTEIN KU"/>
    <property type="match status" value="1"/>
</dbReference>
<sequence length="342" mass="38467">MVNPVWTGTLTFGMVSLSVRLYSARERHGPVMHQFQRGTSDRIRYKRVNERTGKEVSRDDIVRGARVDEGDGEDYVVLEPQDLESILPARSRAMEIRGFVPRRQVDPLWYAATYFIGPKERAAAKPYRLLCSALERTERLGLATFIMRDREHLVLVGPQQGVLSASTLWWPDEVRDPEDVMPPIAETDLSDSELELAEQLVEAMAADWEPSDYSDAYEERLEELIEAKSKGRTITYEEEEPEERGTVVELTDALRKSLKERKKNGKGTGGKEKGGGATRARAPSPRRAEEPGGAAERTGKRTKKELLKEAGDLEIQGRSKMSRDELAEAVEEARNAPSRAAR</sequence>
<dbReference type="EMBL" id="JAQFWQ010000097">
    <property type="protein sequence ID" value="MDA2813949.1"/>
    <property type="molecule type" value="Genomic_DNA"/>
</dbReference>
<name>A0ABT4UBX3_9ACTN</name>
<evidence type="ECO:0000256" key="4">
    <source>
        <dbReference type="SAM" id="MobiDB-lite"/>
    </source>
</evidence>
<dbReference type="Proteomes" id="UP001527866">
    <property type="component" value="Unassembled WGS sequence"/>
</dbReference>
<dbReference type="Pfam" id="PF02735">
    <property type="entry name" value="Ku"/>
    <property type="match status" value="1"/>
</dbReference>
<dbReference type="HAMAP" id="MF_01875">
    <property type="entry name" value="Prokaryotic_Ku"/>
    <property type="match status" value="1"/>
</dbReference>
<dbReference type="SUPFAM" id="SSF100939">
    <property type="entry name" value="SPOC domain-like"/>
    <property type="match status" value="1"/>
</dbReference>